<dbReference type="InterPro" id="IPR046576">
    <property type="entry name" value="DUF6636"/>
</dbReference>
<evidence type="ECO:0000313" key="1">
    <source>
        <dbReference type="EMBL" id="CAB4900487.1"/>
    </source>
</evidence>
<gene>
    <name evidence="1" type="ORF">UFOPK3564_00541</name>
</gene>
<dbReference type="AlphaFoldDB" id="A0A6J7FXX5"/>
<sequence length="116" mass="12532">MPPASATEYTAFLSPSKKIECTISRTEASCANDKTYRTTPPASSDCGSGSSAVNVWKGGAGLVCIGNDFGARRTLGYGKTIRRGRYSCTSSTAAMTCRNRVTKHGFRLSRDGWRFF</sequence>
<dbReference type="EMBL" id="CAFBMK010000018">
    <property type="protein sequence ID" value="CAB4900487.1"/>
    <property type="molecule type" value="Genomic_DNA"/>
</dbReference>
<protein>
    <submittedName>
        <fullName evidence="1">Unannotated protein</fullName>
    </submittedName>
</protein>
<reference evidence="1" key="1">
    <citation type="submission" date="2020-05" db="EMBL/GenBank/DDBJ databases">
        <authorList>
            <person name="Chiriac C."/>
            <person name="Salcher M."/>
            <person name="Ghai R."/>
            <person name="Kavagutti S V."/>
        </authorList>
    </citation>
    <scope>NUCLEOTIDE SEQUENCE</scope>
</reference>
<proteinExistence type="predicted"/>
<name>A0A6J7FXX5_9ZZZZ</name>
<dbReference type="Pfam" id="PF20341">
    <property type="entry name" value="DUF6636"/>
    <property type="match status" value="1"/>
</dbReference>
<accession>A0A6J7FXX5</accession>
<organism evidence="1">
    <name type="scientific">freshwater metagenome</name>
    <dbReference type="NCBI Taxonomy" id="449393"/>
    <lineage>
        <taxon>unclassified sequences</taxon>
        <taxon>metagenomes</taxon>
        <taxon>ecological metagenomes</taxon>
    </lineage>
</organism>